<evidence type="ECO:0000256" key="7">
    <source>
        <dbReference type="PROSITE-ProRule" id="PRU00533"/>
    </source>
</evidence>
<organism evidence="9 10">
    <name type="scientific">Agrobacterium vitis</name>
    <name type="common">Rhizobium vitis</name>
    <dbReference type="NCBI Taxonomy" id="373"/>
    <lineage>
        <taxon>Bacteria</taxon>
        <taxon>Pseudomonadati</taxon>
        <taxon>Pseudomonadota</taxon>
        <taxon>Alphaproteobacteria</taxon>
        <taxon>Hyphomicrobiales</taxon>
        <taxon>Rhizobiaceae</taxon>
        <taxon>Rhizobium/Agrobacterium group</taxon>
        <taxon>Agrobacterium</taxon>
    </lineage>
</organism>
<dbReference type="GO" id="GO:0009372">
    <property type="term" value="P:quorum sensing"/>
    <property type="evidence" value="ECO:0007669"/>
    <property type="project" value="UniProtKB-UniRule"/>
</dbReference>
<protein>
    <recommendedName>
        <fullName evidence="1 8">Acyl-homoserine-lactone synthase</fullName>
        <ecNumber evidence="1 8">2.3.1.184</ecNumber>
    </recommendedName>
    <alternativeName>
        <fullName evidence="8">Autoinducer synthesis protein</fullName>
    </alternativeName>
</protein>
<comment type="catalytic activity">
    <reaction evidence="6 8">
        <text>a fatty acyl-[ACP] + S-adenosyl-L-methionine = an N-acyl-L-homoserine lactone + S-methyl-5'-thioadenosine + holo-[ACP] + H(+)</text>
        <dbReference type="Rhea" id="RHEA:10096"/>
        <dbReference type="Rhea" id="RHEA-COMP:9685"/>
        <dbReference type="Rhea" id="RHEA-COMP:14125"/>
        <dbReference type="ChEBI" id="CHEBI:15378"/>
        <dbReference type="ChEBI" id="CHEBI:17509"/>
        <dbReference type="ChEBI" id="CHEBI:55474"/>
        <dbReference type="ChEBI" id="CHEBI:59789"/>
        <dbReference type="ChEBI" id="CHEBI:64479"/>
        <dbReference type="ChEBI" id="CHEBI:138651"/>
        <dbReference type="EC" id="2.3.1.184"/>
    </reaction>
</comment>
<evidence type="ECO:0000256" key="5">
    <source>
        <dbReference type="ARBA" id="ARBA00022929"/>
    </source>
</evidence>
<evidence type="ECO:0000256" key="4">
    <source>
        <dbReference type="ARBA" id="ARBA00022691"/>
    </source>
</evidence>
<dbReference type="GO" id="GO:0007165">
    <property type="term" value="P:signal transduction"/>
    <property type="evidence" value="ECO:0007669"/>
    <property type="project" value="TreeGrafter"/>
</dbReference>
<keyword evidence="5 7" id="KW-0071">Autoinducer synthesis</keyword>
<dbReference type="NCBIfam" id="NF010408">
    <property type="entry name" value="PRK13834.1"/>
    <property type="match status" value="1"/>
</dbReference>
<comment type="similarity">
    <text evidence="7 8">Belongs to the autoinducer synthase family.</text>
</comment>
<evidence type="ECO:0000256" key="1">
    <source>
        <dbReference type="ARBA" id="ARBA00012340"/>
    </source>
</evidence>
<comment type="caution">
    <text evidence="9">The sequence shown here is derived from an EMBL/GenBank/DDBJ whole genome shotgun (WGS) entry which is preliminary data.</text>
</comment>
<dbReference type="Pfam" id="PF00765">
    <property type="entry name" value="Autoind_synth"/>
    <property type="match status" value="1"/>
</dbReference>
<dbReference type="GO" id="GO:0061579">
    <property type="term" value="F:N-acyl homoserine lactone synthase activity"/>
    <property type="evidence" value="ECO:0007669"/>
    <property type="project" value="UniProtKB-UniRule"/>
</dbReference>
<evidence type="ECO:0000313" key="10">
    <source>
        <dbReference type="Proteomes" id="UP000477951"/>
    </source>
</evidence>
<proteinExistence type="inferred from homology"/>
<evidence type="ECO:0000256" key="6">
    <source>
        <dbReference type="ARBA" id="ARBA00048576"/>
    </source>
</evidence>
<evidence type="ECO:0000256" key="3">
    <source>
        <dbReference type="ARBA" id="ARBA00022679"/>
    </source>
</evidence>
<dbReference type="PRINTS" id="PR01549">
    <property type="entry name" value="AUTOINDCRSYN"/>
</dbReference>
<keyword evidence="4 8" id="KW-0949">S-adenosyl-L-methionine</keyword>
<evidence type="ECO:0000256" key="8">
    <source>
        <dbReference type="RuleBase" id="RU361135"/>
    </source>
</evidence>
<dbReference type="PANTHER" id="PTHR39322:SF1">
    <property type="entry name" value="ISOVALERYL-HOMOSERINE LACTONE SYNTHASE"/>
    <property type="match status" value="1"/>
</dbReference>
<name>A0A6L6VGM4_AGRVI</name>
<dbReference type="AlphaFoldDB" id="A0A6L6VGM4"/>
<dbReference type="InterPro" id="IPR016181">
    <property type="entry name" value="Acyl_CoA_acyltransferase"/>
</dbReference>
<sequence length="212" mass="23332">MHITVVSPDQYQQQQALLAQMHRLRAKVFGSRMGWEVFVKDGEERDRYDALGPSYVLAVDDDYRVMGCARLLPATGPTMLADMFVQLLPDGELTAHPAMIESSRFCVDTTLEAGRGGGQLHLATLTMFTGIVEWSIANGYSEIVTATDLRFERILKRASWPMTRLGEPTPIGDTQAVAGSLAADQPSFDRLRPIGYRSDIVPTASAATRRVA</sequence>
<dbReference type="InterPro" id="IPR001690">
    <property type="entry name" value="Autoind_synthase"/>
</dbReference>
<dbReference type="PROSITE" id="PS00949">
    <property type="entry name" value="AUTOINDUCER_SYNTH_1"/>
    <property type="match status" value="1"/>
</dbReference>
<dbReference type="RefSeq" id="WP_156615702.1">
    <property type="nucleotide sequence ID" value="NZ_WPHR01000019.1"/>
</dbReference>
<dbReference type="Proteomes" id="UP000477951">
    <property type="component" value="Unassembled WGS sequence"/>
</dbReference>
<evidence type="ECO:0000313" key="9">
    <source>
        <dbReference type="EMBL" id="MUZ74774.1"/>
    </source>
</evidence>
<dbReference type="EMBL" id="WPHR01000019">
    <property type="protein sequence ID" value="MUZ74774.1"/>
    <property type="molecule type" value="Genomic_DNA"/>
</dbReference>
<dbReference type="InterPro" id="IPR018311">
    <property type="entry name" value="Autoind_synth_CS"/>
</dbReference>
<keyword evidence="2 7" id="KW-0673">Quorum sensing</keyword>
<dbReference type="SUPFAM" id="SSF55729">
    <property type="entry name" value="Acyl-CoA N-acyltransferases (Nat)"/>
    <property type="match status" value="1"/>
</dbReference>
<reference evidence="9 10" key="1">
    <citation type="submission" date="2019-12" db="EMBL/GenBank/DDBJ databases">
        <title>Whole-genome sequencing of Allorhizobium vitis.</title>
        <authorList>
            <person name="Gan H.M."/>
            <person name="Szegedi E."/>
            <person name="Burr T."/>
            <person name="Savka M.A."/>
        </authorList>
    </citation>
    <scope>NUCLEOTIDE SEQUENCE [LARGE SCALE GENOMIC DNA]</scope>
    <source>
        <strain evidence="9 10">CG516</strain>
    </source>
</reference>
<keyword evidence="3 8" id="KW-0808">Transferase</keyword>
<gene>
    <name evidence="9" type="ORF">GOZ90_18965</name>
</gene>
<dbReference type="EC" id="2.3.1.184" evidence="1 8"/>
<dbReference type="Gene3D" id="3.40.630.30">
    <property type="match status" value="1"/>
</dbReference>
<accession>A0A6L6VGM4</accession>
<dbReference type="PANTHER" id="PTHR39322">
    <property type="entry name" value="ACYL-HOMOSERINE-LACTONE SYNTHASE"/>
    <property type="match status" value="1"/>
</dbReference>
<dbReference type="PROSITE" id="PS51187">
    <property type="entry name" value="AUTOINDUCER_SYNTH_2"/>
    <property type="match status" value="1"/>
</dbReference>
<evidence type="ECO:0000256" key="2">
    <source>
        <dbReference type="ARBA" id="ARBA00022654"/>
    </source>
</evidence>